<protein>
    <submittedName>
        <fullName evidence="1">RimK-like protein</fullName>
    </submittedName>
</protein>
<dbReference type="Gene3D" id="3.30.470.20">
    <property type="entry name" value="ATP-grasp fold, B domain"/>
    <property type="match status" value="1"/>
</dbReference>
<dbReference type="EMBL" id="JABFDN010000004">
    <property type="protein sequence ID" value="NPU66663.1"/>
    <property type="molecule type" value="Genomic_DNA"/>
</dbReference>
<name>A0ABX2CEL3_9BRAD</name>
<proteinExistence type="predicted"/>
<reference evidence="1" key="1">
    <citation type="submission" date="2020-05" db="EMBL/GenBank/DDBJ databases">
        <title>Nod-independent and nitrogen-fixing Bradyrhizobium aeschynomene sp. nov. isolated from nodules of Aeschynomene indica.</title>
        <authorList>
            <person name="Zhang Z."/>
        </authorList>
    </citation>
    <scope>NUCLEOTIDE SEQUENCE</scope>
    <source>
        <strain evidence="1">83012</strain>
    </source>
</reference>
<dbReference type="PANTHER" id="PTHR21621:SF0">
    <property type="entry name" value="BETA-CITRYLGLUTAMATE SYNTHASE B-RELATED"/>
    <property type="match status" value="1"/>
</dbReference>
<organism evidence="1 2">
    <name type="scientific">Bradyrhizobium aeschynomenes</name>
    <dbReference type="NCBI Taxonomy" id="2734909"/>
    <lineage>
        <taxon>Bacteria</taxon>
        <taxon>Pseudomonadati</taxon>
        <taxon>Pseudomonadota</taxon>
        <taxon>Alphaproteobacteria</taxon>
        <taxon>Hyphomicrobiales</taxon>
        <taxon>Nitrobacteraceae</taxon>
        <taxon>Bradyrhizobium</taxon>
    </lineage>
</organism>
<accession>A0ABX2CEL3</accession>
<sequence length="317" mass="33624">MINAPHIQLAAVTRYCTDRGIRLEVREDGWLLVLEDATRRHLLFGYDLGLNSAVAHRLACDKAATAALLGASGVPAIPHVFCLAPVLGGRPGLAPETIVELLETHPHGLVVKPNEGTSGRSVTRATTLGEALGAAKKIFDTGANVAISPLLDIADEVRVVQLDDAPLIVYRKQRPTVTGDGVRSLRDLALATALSEEHARLLRRLDAEFGAAALSAIVPPGEERLLSWRHNLEFGARPVLLGSGPPRDVCAALAREAAQAIGIRYASVDLVLVDGCWQVLEINSGVKMEALGPHAPELVESACFAALDAVFGGPPRQ</sequence>
<evidence type="ECO:0000313" key="2">
    <source>
        <dbReference type="Proteomes" id="UP000886476"/>
    </source>
</evidence>
<evidence type="ECO:0000313" key="1">
    <source>
        <dbReference type="EMBL" id="NPU66663.1"/>
    </source>
</evidence>
<keyword evidence="2" id="KW-1185">Reference proteome</keyword>
<dbReference type="SUPFAM" id="SSF56059">
    <property type="entry name" value="Glutathione synthetase ATP-binding domain-like"/>
    <property type="match status" value="1"/>
</dbReference>
<comment type="caution">
    <text evidence="1">The sequence shown here is derived from an EMBL/GenBank/DDBJ whole genome shotgun (WGS) entry which is preliminary data.</text>
</comment>
<dbReference type="RefSeq" id="WP_172111713.1">
    <property type="nucleotide sequence ID" value="NZ_JABFDN010000004.1"/>
</dbReference>
<dbReference type="Proteomes" id="UP000886476">
    <property type="component" value="Unassembled WGS sequence"/>
</dbReference>
<gene>
    <name evidence="1" type="ORF">HL667_16800</name>
</gene>
<dbReference type="PANTHER" id="PTHR21621">
    <property type="entry name" value="RIBOSOMAL PROTEIN S6 MODIFICATION PROTEIN"/>
    <property type="match status" value="1"/>
</dbReference>